<evidence type="ECO:0000256" key="1">
    <source>
        <dbReference type="SAM" id="Phobius"/>
    </source>
</evidence>
<accession>A0A068QXX9</accession>
<dbReference type="STRING" id="351671.XDD1_3846"/>
<feature type="transmembrane region" description="Helical" evidence="1">
    <location>
        <begin position="147"/>
        <end position="167"/>
    </location>
</feature>
<protein>
    <submittedName>
        <fullName evidence="2">Uncharacterized protein</fullName>
    </submittedName>
</protein>
<dbReference type="Proteomes" id="UP000324170">
    <property type="component" value="Unassembled WGS sequence"/>
</dbReference>
<reference evidence="2 4" key="1">
    <citation type="submission" date="2013-07" db="EMBL/GenBank/DDBJ databases">
        <authorList>
            <person name="Genoscope - CEA"/>
        </authorList>
    </citation>
    <scope>NUCLEOTIDE SEQUENCE [LARGE SCALE GENOMIC DNA]</scope>
    <source>
        <strain evidence="2">FRM16</strain>
        <strain evidence="4">FRM16 / DSM 17909</strain>
    </source>
</reference>
<evidence type="ECO:0000313" key="4">
    <source>
        <dbReference type="Proteomes" id="UP000032721"/>
    </source>
</evidence>
<gene>
    <name evidence="3" type="ORF">LY16_02488</name>
    <name evidence="2" type="ORF">XDD1_3846</name>
</gene>
<keyword evidence="1" id="KW-1133">Transmembrane helix</keyword>
<name>A0A068QXX9_9GAMM</name>
<dbReference type="OrthoDB" id="6448199at2"/>
<dbReference type="KEGG" id="xdo:XDD1_3846"/>
<feature type="transmembrane region" description="Helical" evidence="1">
    <location>
        <begin position="88"/>
        <end position="111"/>
    </location>
</feature>
<dbReference type="HOGENOM" id="CLU_1219314_0_0_6"/>
<dbReference type="AlphaFoldDB" id="A0A068QXX9"/>
<evidence type="ECO:0000313" key="5">
    <source>
        <dbReference type="Proteomes" id="UP000324170"/>
    </source>
</evidence>
<evidence type="ECO:0000313" key="2">
    <source>
        <dbReference type="EMBL" id="CDG19531.1"/>
    </source>
</evidence>
<keyword evidence="1" id="KW-0812">Transmembrane</keyword>
<dbReference type="EMBL" id="FO704550">
    <property type="protein sequence ID" value="CDG19531.1"/>
    <property type="molecule type" value="Genomic_DNA"/>
</dbReference>
<keyword evidence="1" id="KW-0472">Membrane</keyword>
<dbReference type="RefSeq" id="WP_148886134.1">
    <property type="nucleotide sequence ID" value="NZ_CAWMED010000001.1"/>
</dbReference>
<dbReference type="EMBL" id="VNHN01000043">
    <property type="protein sequence ID" value="TYP02642.1"/>
    <property type="molecule type" value="Genomic_DNA"/>
</dbReference>
<evidence type="ECO:0000313" key="3">
    <source>
        <dbReference type="EMBL" id="TYP02642.1"/>
    </source>
</evidence>
<keyword evidence="5" id="KW-1185">Reference proteome</keyword>
<sequence length="221" mass="26303">MKMFKFIFNTRLNALIAEGKKLEEKLVHNDPSLKEDIGYKEFKYHFFPFKAGMGVFFVTVILNLLLSSAMIFSIFITYLQDITHDKLTIITSVFISIFWFFLFSYSVFLLGKGNNNALYIHKIMYQLIILISVAFFLLDVFHNVILFFLLVSSALLVKVVMNTRYFYKIITEIRFFRITHVFLSNDMKGIMNMSRKESKRYAREIEAKKRREIRDKKRKNM</sequence>
<feature type="transmembrane region" description="Helical" evidence="1">
    <location>
        <begin position="123"/>
        <end position="141"/>
    </location>
</feature>
<proteinExistence type="predicted"/>
<reference evidence="3 5" key="2">
    <citation type="submission" date="2019-07" db="EMBL/GenBank/DDBJ databases">
        <title>Genomic Encyclopedia of Type Strains, Phase I: the one thousand microbial genomes (KMG-I) project.</title>
        <authorList>
            <person name="Kyrpides N."/>
        </authorList>
    </citation>
    <scope>NUCLEOTIDE SEQUENCE [LARGE SCALE GENOMIC DNA]</scope>
    <source>
        <strain evidence="3 5">DSM 17909</strain>
    </source>
</reference>
<feature type="transmembrane region" description="Helical" evidence="1">
    <location>
        <begin position="53"/>
        <end position="76"/>
    </location>
</feature>
<organism evidence="2 4">
    <name type="scientific">Xenorhabdus doucetiae</name>
    <dbReference type="NCBI Taxonomy" id="351671"/>
    <lineage>
        <taxon>Bacteria</taxon>
        <taxon>Pseudomonadati</taxon>
        <taxon>Pseudomonadota</taxon>
        <taxon>Gammaproteobacteria</taxon>
        <taxon>Enterobacterales</taxon>
        <taxon>Morganellaceae</taxon>
        <taxon>Xenorhabdus</taxon>
    </lineage>
</organism>
<dbReference type="Proteomes" id="UP000032721">
    <property type="component" value="Chromosome"/>
</dbReference>